<dbReference type="PATRIC" id="fig|1430.6.peg.2057"/>
<geneLocation type="plasmid" evidence="1">
    <name>pAM65-52-3-235K</name>
</geneLocation>
<organism evidence="1">
    <name type="scientific">Bacillus thuringiensis subsp. israelensis</name>
    <dbReference type="NCBI Taxonomy" id="1430"/>
    <lineage>
        <taxon>Bacteria</taxon>
        <taxon>Bacillati</taxon>
        <taxon>Bacillota</taxon>
        <taxon>Bacilli</taxon>
        <taxon>Bacillales</taxon>
        <taxon>Bacillaceae</taxon>
        <taxon>Bacillus</taxon>
        <taxon>Bacillus cereus group</taxon>
    </lineage>
</organism>
<evidence type="ECO:0000313" key="1">
    <source>
        <dbReference type="EMBL" id="AND28578.1"/>
    </source>
</evidence>
<gene>
    <name evidence="1" type="ORF">ATN07_33245</name>
</gene>
<sequence length="178" mass="20569">MIEQVKENLVYVVEEEEEETITVDLENKTIYQKEEGLIVSSDGIIDPNIYKMPKTFDEFDGDMRTIEITPPKPTFQNELQDLLLNTVTSKAVASLLSKHSALDTELDILMENKRMGQLGSILDKEIDDMMTKRRMELRSCFIGEQVRYEKVPDWAKSYVKEYIKNMIHGLSILVEDGE</sequence>
<protein>
    <submittedName>
        <fullName evidence="1">Uncharacterized protein</fullName>
    </submittedName>
</protein>
<dbReference type="AlphaFoldDB" id="A0A160LKR6"/>
<keyword evidence="1" id="KW-0614">Plasmid</keyword>
<accession>A0A160LKR6</accession>
<dbReference type="EMBL" id="CP013278">
    <property type="protein sequence ID" value="AND28578.1"/>
    <property type="molecule type" value="Genomic_DNA"/>
</dbReference>
<name>A0A160LKR6_BACTI</name>
<proteinExistence type="predicted"/>
<dbReference type="RefSeq" id="WP_000572582.1">
    <property type="nucleotide sequence ID" value="NZ_CP013278.1"/>
</dbReference>
<reference evidence="1" key="1">
    <citation type="journal article" date="2017" name="Res. Microbiol.">
        <title>Comparative genomics of extrachromosomal elements in Bacillus thuringiensis subsp. israelensis.</title>
        <authorList>
            <person name="Bolotin A."/>
            <person name="Gillis A."/>
            <person name="Sanchis V."/>
            <person name="Nielsen-LeRoux C."/>
            <person name="Mahillon J."/>
            <person name="Lereclus D."/>
            <person name="Sorokin A."/>
        </authorList>
    </citation>
    <scope>NUCLEOTIDE SEQUENCE</scope>
    <source>
        <strain evidence="1">AM65-52</strain>
        <plasmid evidence="1">pAM65-52-3-235K</plasmid>
    </source>
</reference>